<feature type="compositionally biased region" description="Low complexity" evidence="6">
    <location>
        <begin position="213"/>
        <end position="222"/>
    </location>
</feature>
<keyword evidence="4" id="KW-0862">Zinc</keyword>
<dbReference type="InterPro" id="IPR049899">
    <property type="entry name" value="Znf_C2HC_C3H"/>
</dbReference>
<evidence type="ECO:0000256" key="6">
    <source>
        <dbReference type="SAM" id="MobiDB-lite"/>
    </source>
</evidence>
<feature type="domain" description="C2HC/C3H-type" evidence="7">
    <location>
        <begin position="18"/>
        <end position="47"/>
    </location>
</feature>
<dbReference type="Gene3D" id="3.30.160.60">
    <property type="entry name" value="Classic Zinc Finger"/>
    <property type="match status" value="1"/>
</dbReference>
<name>A0A8B7JXC0_9AVES</name>
<keyword evidence="3 5" id="KW-0863">Zinc-finger</keyword>
<sequence length="235" mass="26253">MSQLPGKELNGTTSGSQDLVPCEICGRHFAQDVLLRHCPICKKVFNKKCKPFNSLKQRLQGTEIATVKKQPPRKNQLERKSNWRQHHEDFINAIQSAKQVTKAMKEGQPLPPSPPPSVNPDYIQCPYCLRRFNEAAAQRHMKFCEEQAARHAFAAGSKTTRQALGKQLVTQKKTPTLPRAVLSLLQKRAQEAANRNEPRPEASPGMLQKNKKSLSVSSAGKKSSGDLGTQTHNRK</sequence>
<accession>A0A8B7JXC0</accession>
<dbReference type="PANTHER" id="PTHR13555:SF36">
    <property type="entry name" value="ZINC FINGER C2HC DOMAIN-CONTAINING PROTEIN 1B"/>
    <property type="match status" value="1"/>
</dbReference>
<reference evidence="9" key="1">
    <citation type="submission" date="2025-08" db="UniProtKB">
        <authorList>
            <consortium name="RefSeq"/>
        </authorList>
    </citation>
    <scope>IDENTIFICATION</scope>
    <source>
        <tissue evidence="9">Blood</tissue>
    </source>
</reference>
<keyword evidence="2" id="KW-0677">Repeat</keyword>
<evidence type="ECO:0000256" key="2">
    <source>
        <dbReference type="ARBA" id="ARBA00022737"/>
    </source>
</evidence>
<evidence type="ECO:0000313" key="9">
    <source>
        <dbReference type="RefSeq" id="XP_013814613.1"/>
    </source>
</evidence>
<feature type="compositionally biased region" description="Polar residues" evidence="6">
    <location>
        <begin position="226"/>
        <end position="235"/>
    </location>
</feature>
<dbReference type="OrthoDB" id="10066537at2759"/>
<dbReference type="PROSITE" id="PS52027">
    <property type="entry name" value="ZF_C2HC_C3H"/>
    <property type="match status" value="2"/>
</dbReference>
<dbReference type="Proteomes" id="UP001652627">
    <property type="component" value="Chromosome 3"/>
</dbReference>
<protein>
    <submittedName>
        <fullName evidence="9">Zinc finger C2HC domain-containing protein 1B</fullName>
    </submittedName>
</protein>
<dbReference type="RefSeq" id="XP_013814613.1">
    <property type="nucleotide sequence ID" value="XM_013959159.2"/>
</dbReference>
<dbReference type="KEGG" id="aam:106498052"/>
<evidence type="ECO:0000256" key="1">
    <source>
        <dbReference type="ARBA" id="ARBA00022723"/>
    </source>
</evidence>
<dbReference type="GeneID" id="106498052"/>
<evidence type="ECO:0000256" key="4">
    <source>
        <dbReference type="ARBA" id="ARBA00022833"/>
    </source>
</evidence>
<dbReference type="Pfam" id="PF13913">
    <property type="entry name" value="zf-C2HC_2"/>
    <property type="match status" value="2"/>
</dbReference>
<keyword evidence="1" id="KW-0479">Metal-binding</keyword>
<evidence type="ECO:0000259" key="7">
    <source>
        <dbReference type="PROSITE" id="PS52027"/>
    </source>
</evidence>
<dbReference type="PANTHER" id="PTHR13555">
    <property type="entry name" value="C2H2 ZINC FINGER CGI-62-RELATED"/>
    <property type="match status" value="1"/>
</dbReference>
<feature type="compositionally biased region" description="Basic and acidic residues" evidence="6">
    <location>
        <begin position="189"/>
        <end position="200"/>
    </location>
</feature>
<evidence type="ECO:0000256" key="5">
    <source>
        <dbReference type="PROSITE-ProRule" id="PRU01371"/>
    </source>
</evidence>
<evidence type="ECO:0000256" key="3">
    <source>
        <dbReference type="ARBA" id="ARBA00022771"/>
    </source>
</evidence>
<keyword evidence="8" id="KW-1185">Reference proteome</keyword>
<gene>
    <name evidence="9" type="primary">ZC2HC1B</name>
</gene>
<dbReference type="CTD" id="153918"/>
<organism evidence="8 9">
    <name type="scientific">Apteryx mantelli</name>
    <name type="common">North Island brown kiwi</name>
    <dbReference type="NCBI Taxonomy" id="2696672"/>
    <lineage>
        <taxon>Eukaryota</taxon>
        <taxon>Metazoa</taxon>
        <taxon>Chordata</taxon>
        <taxon>Craniata</taxon>
        <taxon>Vertebrata</taxon>
        <taxon>Euteleostomi</taxon>
        <taxon>Archelosauria</taxon>
        <taxon>Archosauria</taxon>
        <taxon>Dinosauria</taxon>
        <taxon>Saurischia</taxon>
        <taxon>Theropoda</taxon>
        <taxon>Coelurosauria</taxon>
        <taxon>Aves</taxon>
        <taxon>Palaeognathae</taxon>
        <taxon>Apterygiformes</taxon>
        <taxon>Apterygidae</taxon>
        <taxon>Apteryx</taxon>
    </lineage>
</organism>
<dbReference type="AlphaFoldDB" id="A0A8B7JXC0"/>
<feature type="region of interest" description="Disordered" evidence="6">
    <location>
        <begin position="189"/>
        <end position="235"/>
    </location>
</feature>
<proteinExistence type="predicted"/>
<dbReference type="InterPro" id="IPR026319">
    <property type="entry name" value="ZC2HC1A/B-like"/>
</dbReference>
<evidence type="ECO:0000313" key="8">
    <source>
        <dbReference type="Proteomes" id="UP001652627"/>
    </source>
</evidence>
<feature type="domain" description="C2HC/C3H-type" evidence="7">
    <location>
        <begin position="121"/>
        <end position="150"/>
    </location>
</feature>
<dbReference type="GO" id="GO:0008270">
    <property type="term" value="F:zinc ion binding"/>
    <property type="evidence" value="ECO:0007669"/>
    <property type="project" value="UniProtKB-KW"/>
</dbReference>